<dbReference type="PANTHER" id="PTHR22966:SF61">
    <property type="entry name" value="2-AMINOETHANETHIOL DIOXYGENASE"/>
    <property type="match status" value="1"/>
</dbReference>
<accession>A7YXY4</accession>
<dbReference type="InterPro" id="IPR014710">
    <property type="entry name" value="RmlC-like_jellyroll"/>
</dbReference>
<dbReference type="AlphaFoldDB" id="A7YXY4"/>
<evidence type="ECO:0000256" key="2">
    <source>
        <dbReference type="ARBA" id="ARBA00023002"/>
    </source>
</evidence>
<organism evidence="6">
    <name type="scientific">Karlodinium veneficum</name>
    <name type="common">Dinoflagellate</name>
    <name type="synonym">Karlodinium micrum</name>
    <dbReference type="NCBI Taxonomy" id="407301"/>
    <lineage>
        <taxon>Eukaryota</taxon>
        <taxon>Sar</taxon>
        <taxon>Alveolata</taxon>
        <taxon>Dinophyceae</taxon>
        <taxon>Gymnodiniales</taxon>
        <taxon>Kareniaceae</taxon>
        <taxon>Karlodinium</taxon>
    </lineage>
</organism>
<feature type="signal peptide" evidence="5">
    <location>
        <begin position="1"/>
        <end position="17"/>
    </location>
</feature>
<dbReference type="GO" id="GO:0046872">
    <property type="term" value="F:metal ion binding"/>
    <property type="evidence" value="ECO:0007669"/>
    <property type="project" value="UniProtKB-KW"/>
</dbReference>
<protein>
    <recommendedName>
        <fullName evidence="7">Cysteine dioxygenase</fullName>
    </recommendedName>
</protein>
<evidence type="ECO:0000313" key="6">
    <source>
        <dbReference type="EMBL" id="ABV22263.1"/>
    </source>
</evidence>
<dbReference type="Gene3D" id="2.60.120.10">
    <property type="entry name" value="Jelly Rolls"/>
    <property type="match status" value="1"/>
</dbReference>
<keyword evidence="2" id="KW-0560">Oxidoreductase</keyword>
<evidence type="ECO:0000256" key="1">
    <source>
        <dbReference type="ARBA" id="ARBA00022723"/>
    </source>
</evidence>
<sequence>MLANILAMFFWIGVSNSQRNWLAKAISTRTVRHKLAARKESGVRAFDFYGRTAIADSLNALNLLMLQLCDSRSLLASKSWRSDHSDVSMRSPSSSHRRRSSSPSLTLKPSEMVHRIIESASDGDIDGVSGLMERLTLDDIGISPRRLGNVRGSWDYRCITKQRDFEVVVLIVPAGEAIPLHDHPGMTVVSKVLHGKLDVKSYNGTDTSQAVPLSMIDRIRGRGTTQLHCCTPSRQLVTSSCKVIRLGLVDGNIHSFQALENTAIFDVLTPPYDDSKGRFCSYYEERVNNDGSVTLEVVGYGR</sequence>
<feature type="chain" id="PRO_5002716635" description="Cysteine dioxygenase" evidence="5">
    <location>
        <begin position="18"/>
        <end position="302"/>
    </location>
</feature>
<dbReference type="GO" id="GO:0005739">
    <property type="term" value="C:mitochondrion"/>
    <property type="evidence" value="ECO:0007669"/>
    <property type="project" value="TreeGrafter"/>
</dbReference>
<name>A7YXY4_KARVE</name>
<evidence type="ECO:0000256" key="5">
    <source>
        <dbReference type="SAM" id="SignalP"/>
    </source>
</evidence>
<feature type="region of interest" description="Disordered" evidence="4">
    <location>
        <begin position="84"/>
        <end position="106"/>
    </location>
</feature>
<proteinExistence type="evidence at transcript level"/>
<dbReference type="Pfam" id="PF07847">
    <property type="entry name" value="PCO_ADO"/>
    <property type="match status" value="1"/>
</dbReference>
<dbReference type="SUPFAM" id="SSF51182">
    <property type="entry name" value="RmlC-like cupins"/>
    <property type="match status" value="1"/>
</dbReference>
<reference evidence="6" key="1">
    <citation type="journal article" date="2007" name="Proc. Natl. Acad. Sci. U.S.A.">
        <title>Spliced leader RNA trans-splicing in dinoflagellates.</title>
        <authorList>
            <person name="Zhang H."/>
            <person name="Hou Y."/>
            <person name="Miranda L."/>
            <person name="Campbell D.A."/>
            <person name="Sturm N.R."/>
            <person name="Gaasterland T."/>
            <person name="Lin S."/>
        </authorList>
    </citation>
    <scope>NUCLEOTIDE SEQUENCE</scope>
    <source>
        <strain evidence="6">CCMP1975</strain>
    </source>
</reference>
<keyword evidence="5" id="KW-0732">Signal</keyword>
<dbReference type="PANTHER" id="PTHR22966">
    <property type="entry name" value="2-AMINOETHANETHIOL DIOXYGENASE"/>
    <property type="match status" value="1"/>
</dbReference>
<keyword evidence="1" id="KW-0479">Metal-binding</keyword>
<evidence type="ECO:0008006" key="7">
    <source>
        <dbReference type="Google" id="ProtNLM"/>
    </source>
</evidence>
<evidence type="ECO:0000256" key="3">
    <source>
        <dbReference type="ARBA" id="ARBA00023004"/>
    </source>
</evidence>
<dbReference type="InterPro" id="IPR011051">
    <property type="entry name" value="RmlC_Cupin_sf"/>
</dbReference>
<keyword evidence="3" id="KW-0408">Iron</keyword>
<evidence type="ECO:0000256" key="4">
    <source>
        <dbReference type="SAM" id="MobiDB-lite"/>
    </source>
</evidence>
<dbReference type="EMBL" id="EF134149">
    <property type="protein sequence ID" value="ABV22263.1"/>
    <property type="molecule type" value="mRNA"/>
</dbReference>
<dbReference type="CDD" id="cd20289">
    <property type="entry name" value="cupin_ADO"/>
    <property type="match status" value="1"/>
</dbReference>
<dbReference type="GO" id="GO:0016702">
    <property type="term" value="F:oxidoreductase activity, acting on single donors with incorporation of molecular oxygen, incorporation of two atoms of oxygen"/>
    <property type="evidence" value="ECO:0007669"/>
    <property type="project" value="InterPro"/>
</dbReference>
<dbReference type="InterPro" id="IPR012864">
    <property type="entry name" value="PCO/ADO"/>
</dbReference>